<keyword evidence="1" id="KW-1133">Transmembrane helix</keyword>
<keyword evidence="1" id="KW-0472">Membrane</keyword>
<evidence type="ECO:0008006" key="4">
    <source>
        <dbReference type="Google" id="ProtNLM"/>
    </source>
</evidence>
<organism evidence="2 3">
    <name type="scientific">Stratiformator vulcanicus</name>
    <dbReference type="NCBI Taxonomy" id="2527980"/>
    <lineage>
        <taxon>Bacteria</taxon>
        <taxon>Pseudomonadati</taxon>
        <taxon>Planctomycetota</taxon>
        <taxon>Planctomycetia</taxon>
        <taxon>Planctomycetales</taxon>
        <taxon>Planctomycetaceae</taxon>
        <taxon>Stratiformator</taxon>
    </lineage>
</organism>
<reference evidence="2 3" key="1">
    <citation type="submission" date="2019-02" db="EMBL/GenBank/DDBJ databases">
        <title>Deep-cultivation of Planctomycetes and their phenomic and genomic characterization uncovers novel biology.</title>
        <authorList>
            <person name="Wiegand S."/>
            <person name="Jogler M."/>
            <person name="Boedeker C."/>
            <person name="Pinto D."/>
            <person name="Vollmers J."/>
            <person name="Rivas-Marin E."/>
            <person name="Kohn T."/>
            <person name="Peeters S.H."/>
            <person name="Heuer A."/>
            <person name="Rast P."/>
            <person name="Oberbeckmann S."/>
            <person name="Bunk B."/>
            <person name="Jeske O."/>
            <person name="Meyerdierks A."/>
            <person name="Storesund J.E."/>
            <person name="Kallscheuer N."/>
            <person name="Luecker S."/>
            <person name="Lage O.M."/>
            <person name="Pohl T."/>
            <person name="Merkel B.J."/>
            <person name="Hornburger P."/>
            <person name="Mueller R.-W."/>
            <person name="Bruemmer F."/>
            <person name="Labrenz M."/>
            <person name="Spormann A.M."/>
            <person name="Op den Camp H."/>
            <person name="Overmann J."/>
            <person name="Amann R."/>
            <person name="Jetten M.S.M."/>
            <person name="Mascher T."/>
            <person name="Medema M.H."/>
            <person name="Devos D.P."/>
            <person name="Kaster A.-K."/>
            <person name="Ovreas L."/>
            <person name="Rohde M."/>
            <person name="Galperin M.Y."/>
            <person name="Jogler C."/>
        </authorList>
    </citation>
    <scope>NUCLEOTIDE SEQUENCE [LARGE SCALE GENOMIC DNA]</scope>
    <source>
        <strain evidence="2 3">Pan189</strain>
    </source>
</reference>
<gene>
    <name evidence="2" type="ORF">Pan189_13880</name>
</gene>
<protein>
    <recommendedName>
        <fullName evidence="4">IRE (Iron responsive element)</fullName>
    </recommendedName>
</protein>
<dbReference type="Proteomes" id="UP000317318">
    <property type="component" value="Chromosome"/>
</dbReference>
<evidence type="ECO:0000313" key="3">
    <source>
        <dbReference type="Proteomes" id="UP000317318"/>
    </source>
</evidence>
<dbReference type="RefSeq" id="WP_145363173.1">
    <property type="nucleotide sequence ID" value="NZ_CP036268.1"/>
</dbReference>
<name>A0A517QZF4_9PLAN</name>
<dbReference type="OrthoDB" id="239224at2"/>
<evidence type="ECO:0000313" key="2">
    <source>
        <dbReference type="EMBL" id="QDT37022.1"/>
    </source>
</evidence>
<feature type="transmembrane region" description="Helical" evidence="1">
    <location>
        <begin position="12"/>
        <end position="30"/>
    </location>
</feature>
<accession>A0A517QZF4</accession>
<keyword evidence="1" id="KW-0812">Transmembrane</keyword>
<sequence length="446" mass="51724">MSHLTSQQRKLVYLVGIVLLLGPIITLGRLPRRSEAAISGGGQLSSMRRQYELGETSLGDVDPSSSTMNLVLLGFRGIAVNQLWLQADKHKDHKNWGSLRAVVNSIIQLQPHFIEVWEHQGWNLAYNVSAAWDNVDDRFYWVKEGTKFTDEGAERNAKIPDLRSKVGEIISHKVGRADEWRQYRDFWVEDPDVDSYNGGPDTELNPEGKDSYLVARDHHLRANDLEDETPQHIMARPLFRSLPARQLLEYAAMHHKEGRFGDDAGRAWEDAFDEWTQEYGKTPFNYGIGEVWQEADEEDFLEMARLNDTSEIVVQQAVDRLQKMTNYRYWRERARAEGEQSTVDARREIYEGKQAFREGDTELAKERIISGLKKFRLMRDKFPAMADDPRTIEDILLAFRYLKAIYVDLDGESLPDDLPMIEVWNQYQDPSTMNDIEQMFRNEARY</sequence>
<dbReference type="AlphaFoldDB" id="A0A517QZF4"/>
<evidence type="ECO:0000256" key="1">
    <source>
        <dbReference type="SAM" id="Phobius"/>
    </source>
</evidence>
<keyword evidence="3" id="KW-1185">Reference proteome</keyword>
<proteinExistence type="predicted"/>
<dbReference type="KEGG" id="svp:Pan189_13880"/>
<dbReference type="EMBL" id="CP036268">
    <property type="protein sequence ID" value="QDT37022.1"/>
    <property type="molecule type" value="Genomic_DNA"/>
</dbReference>